<dbReference type="InterPro" id="IPR014729">
    <property type="entry name" value="Rossmann-like_a/b/a_fold"/>
</dbReference>
<dbReference type="InterPro" id="IPR017932">
    <property type="entry name" value="GATase_2_dom"/>
</dbReference>
<dbReference type="InterPro" id="IPR029055">
    <property type="entry name" value="Ntn_hydrolases_N"/>
</dbReference>
<dbReference type="EMBL" id="CP018889">
    <property type="protein sequence ID" value="AUI68439.1"/>
    <property type="molecule type" value="Genomic_DNA"/>
</dbReference>
<feature type="domain" description="Glutamine amidotransferase type-2" evidence="9">
    <location>
        <begin position="95"/>
        <end position="153"/>
    </location>
</feature>
<feature type="domain" description="Asparagine synthetase" evidence="8">
    <location>
        <begin position="228"/>
        <end position="584"/>
    </location>
</feature>
<proteinExistence type="inferred from homology"/>
<evidence type="ECO:0000256" key="2">
    <source>
        <dbReference type="ARBA" id="ARBA00005752"/>
    </source>
</evidence>
<dbReference type="PANTHER" id="PTHR43284">
    <property type="entry name" value="ASPARAGINE SYNTHETASE (GLUTAMINE-HYDROLYZING)"/>
    <property type="match status" value="1"/>
</dbReference>
<sequence>MGCLFGYVGKPNDNLLTNMAKRLHHRCHQGWEQVSTPLHDGDVLAVGQGLSSWGKTTQLAKYQRQLFAYDGVFFDKNPTFCQAARDSLLTPDFFHLLHPDTQKALNNLTGAFVLAYSDGETSYLLRDHGGVKTLYWTVHQRCLLFASEIKALFAEATLPRRMRYSALPEYFAFSFIPGERTMFEGIYELQAGTLLRFKQGEVSLQRQFTVETLEWTPETPPTDYVELVRHHLFEATRDCLRMSRQLPAVFLSGGIDSSSVLATACALLPEQKIPTFSVHFGTEYANENEFVRLMVERYQTEHHWLHVRPSDFLADFREIIWRLDDPIGDPVTVPNYLLAREAAKVTDVVLNGEGGDPCFGGPKNIPMLLARLYGTLPDESSLGWLERNYLQTFQRAFPDLNQLFTPDVLQGLNTEAHLIDILTPFFKTEKPVDFLNKLMCMNIRLKGANLILVKVDKMSSANQLLALPPLFSKQIIEASLQCPPALKLEGSIEKSVLKKAMRDLVPEPIILRPKSGMMVPVRFWFQGEMQRYSKHLLSKKNIKRLGLFNPDYVQQLQAYDMENIHTGRHGLKLWMLITFLLWYEQMIEAR</sequence>
<protein>
    <recommendedName>
        <fullName evidence="3">asparagine synthase (glutamine-hydrolyzing)</fullName>
        <ecNumber evidence="3">6.3.5.4</ecNumber>
    </recommendedName>
</protein>
<dbReference type="GO" id="GO:0006529">
    <property type="term" value="P:asparagine biosynthetic process"/>
    <property type="evidence" value="ECO:0007669"/>
    <property type="project" value="InterPro"/>
</dbReference>
<dbReference type="GO" id="GO:0005829">
    <property type="term" value="C:cytosol"/>
    <property type="evidence" value="ECO:0007669"/>
    <property type="project" value="TreeGrafter"/>
</dbReference>
<dbReference type="AlphaFoldDB" id="A0A2N9YDK1"/>
<keyword evidence="5" id="KW-0067">ATP-binding</keyword>
<dbReference type="SUPFAM" id="SSF52402">
    <property type="entry name" value="Adenine nucleotide alpha hydrolases-like"/>
    <property type="match status" value="1"/>
</dbReference>
<evidence type="ECO:0000256" key="1">
    <source>
        <dbReference type="ARBA" id="ARBA00005187"/>
    </source>
</evidence>
<dbReference type="GO" id="GO:0004066">
    <property type="term" value="F:asparagine synthase (glutamine-hydrolyzing) activity"/>
    <property type="evidence" value="ECO:0007669"/>
    <property type="project" value="UniProtKB-EC"/>
</dbReference>
<evidence type="ECO:0000259" key="8">
    <source>
        <dbReference type="Pfam" id="PF00733"/>
    </source>
</evidence>
<evidence type="ECO:0000256" key="7">
    <source>
        <dbReference type="PIRSR" id="PIRSR001589-3"/>
    </source>
</evidence>
<evidence type="ECO:0000256" key="4">
    <source>
        <dbReference type="ARBA" id="ARBA00022741"/>
    </source>
</evidence>
<keyword evidence="4" id="KW-0547">Nucleotide-binding</keyword>
<dbReference type="InterPro" id="IPR006426">
    <property type="entry name" value="Asn_synth_AEB"/>
</dbReference>
<dbReference type="InterPro" id="IPR001962">
    <property type="entry name" value="Asn_synthase"/>
</dbReference>
<dbReference type="Gene3D" id="3.40.50.620">
    <property type="entry name" value="HUPs"/>
    <property type="match status" value="1"/>
</dbReference>
<comment type="catalytic activity">
    <reaction evidence="6">
        <text>L-aspartate + L-glutamine + ATP + H2O = L-asparagine + L-glutamate + AMP + diphosphate + H(+)</text>
        <dbReference type="Rhea" id="RHEA:12228"/>
        <dbReference type="ChEBI" id="CHEBI:15377"/>
        <dbReference type="ChEBI" id="CHEBI:15378"/>
        <dbReference type="ChEBI" id="CHEBI:29985"/>
        <dbReference type="ChEBI" id="CHEBI:29991"/>
        <dbReference type="ChEBI" id="CHEBI:30616"/>
        <dbReference type="ChEBI" id="CHEBI:33019"/>
        <dbReference type="ChEBI" id="CHEBI:58048"/>
        <dbReference type="ChEBI" id="CHEBI:58359"/>
        <dbReference type="ChEBI" id="CHEBI:456215"/>
        <dbReference type="EC" id="6.3.5.4"/>
    </reaction>
</comment>
<dbReference type="Pfam" id="PF00733">
    <property type="entry name" value="Asn_synthase"/>
    <property type="match status" value="1"/>
</dbReference>
<dbReference type="RefSeq" id="WP_062155006.1">
    <property type="nucleotide sequence ID" value="NZ_CP012373.2"/>
</dbReference>
<comment type="similarity">
    <text evidence="2">Belongs to the asparagine synthetase family.</text>
</comment>
<accession>A0A2N9YDK1</accession>
<dbReference type="Gene3D" id="3.60.20.10">
    <property type="entry name" value="Glutamine Phosphoribosylpyrophosphate, subunit 1, domain 1"/>
    <property type="match status" value="1"/>
</dbReference>
<dbReference type="PANTHER" id="PTHR43284:SF1">
    <property type="entry name" value="ASPARAGINE SYNTHETASE"/>
    <property type="match status" value="1"/>
</dbReference>
<dbReference type="GO" id="GO:0005524">
    <property type="term" value="F:ATP binding"/>
    <property type="evidence" value="ECO:0007669"/>
    <property type="project" value="UniProtKB-KW"/>
</dbReference>
<dbReference type="PIRSF" id="PIRSF001589">
    <property type="entry name" value="Asn_synthetase_glu-h"/>
    <property type="match status" value="1"/>
</dbReference>
<comment type="pathway">
    <text evidence="1">Amino-acid biosynthesis; L-asparagine biosynthesis; L-asparagine from L-aspartate (L-Gln route): step 1/1.</text>
</comment>
<gene>
    <name evidence="10" type="ORF">BLE401_06785</name>
</gene>
<dbReference type="Proteomes" id="UP000234271">
    <property type="component" value="Chromosome"/>
</dbReference>
<evidence type="ECO:0000313" key="11">
    <source>
        <dbReference type="Proteomes" id="UP000234271"/>
    </source>
</evidence>
<evidence type="ECO:0000256" key="5">
    <source>
        <dbReference type="ARBA" id="ARBA00022840"/>
    </source>
</evidence>
<dbReference type="InterPro" id="IPR051786">
    <property type="entry name" value="ASN_synthetase/amidase"/>
</dbReference>
<evidence type="ECO:0000313" key="10">
    <source>
        <dbReference type="EMBL" id="AUI68439.1"/>
    </source>
</evidence>
<keyword evidence="11" id="KW-1185">Reference proteome</keyword>
<dbReference type="Pfam" id="PF13537">
    <property type="entry name" value="GATase_7"/>
    <property type="match status" value="1"/>
</dbReference>
<reference evidence="11" key="1">
    <citation type="submission" date="2016-12" db="EMBL/GenBank/DDBJ databases">
        <title>Complete Genome Sequence of Beggiatoa leptomitiformis D-401.</title>
        <authorList>
            <person name="Fomenkov A."/>
            <person name="Vincze T."/>
            <person name="Grabovich M."/>
            <person name="Anton B.P."/>
            <person name="Dubinina G."/>
            <person name="Orlova M."/>
            <person name="Belousova E."/>
            <person name="Roberts R.J."/>
        </authorList>
    </citation>
    <scope>NUCLEOTIDE SEQUENCE [LARGE SCALE GENOMIC DNA]</scope>
    <source>
        <strain evidence="11">D-401</strain>
    </source>
</reference>
<feature type="site" description="Important for beta-aspartyl-AMP intermediate formation" evidence="7">
    <location>
        <position position="353"/>
    </location>
</feature>
<name>A0A2N9YDK1_9GAMM</name>
<dbReference type="EC" id="6.3.5.4" evidence="3"/>
<dbReference type="SUPFAM" id="SSF56235">
    <property type="entry name" value="N-terminal nucleophile aminohydrolases (Ntn hydrolases)"/>
    <property type="match status" value="1"/>
</dbReference>
<organism evidence="10 11">
    <name type="scientific">Beggiatoa leptomitoformis</name>
    <dbReference type="NCBI Taxonomy" id="288004"/>
    <lineage>
        <taxon>Bacteria</taxon>
        <taxon>Pseudomonadati</taxon>
        <taxon>Pseudomonadota</taxon>
        <taxon>Gammaproteobacteria</taxon>
        <taxon>Thiotrichales</taxon>
        <taxon>Thiotrichaceae</taxon>
        <taxon>Beggiatoa</taxon>
    </lineage>
</organism>
<evidence type="ECO:0000256" key="6">
    <source>
        <dbReference type="ARBA" id="ARBA00048741"/>
    </source>
</evidence>
<dbReference type="CDD" id="cd01991">
    <property type="entry name" value="Asn_synthase_B_C"/>
    <property type="match status" value="1"/>
</dbReference>
<dbReference type="OrthoDB" id="9763290at2"/>
<evidence type="ECO:0000256" key="3">
    <source>
        <dbReference type="ARBA" id="ARBA00012737"/>
    </source>
</evidence>
<evidence type="ECO:0000259" key="9">
    <source>
        <dbReference type="Pfam" id="PF13537"/>
    </source>
</evidence>